<sequence>MSWALILVSFFLYFHWLIGGLFCFADTKQTAVWTKKFTISWFKAEEEGYDVSKFHKTPHSDSPPEEEGPKDTKGVWWIKSILGR</sequence>
<dbReference type="EMBL" id="KK198757">
    <property type="protein sequence ID" value="KCW73358.1"/>
    <property type="molecule type" value="Genomic_DNA"/>
</dbReference>
<reference evidence="3" key="1">
    <citation type="submission" date="2013-07" db="EMBL/GenBank/DDBJ databases">
        <title>The genome of Eucalyptus grandis.</title>
        <authorList>
            <person name="Schmutz J."/>
            <person name="Hayes R."/>
            <person name="Myburg A."/>
            <person name="Tuskan G."/>
            <person name="Grattapaglia D."/>
            <person name="Rokhsar D.S."/>
        </authorList>
    </citation>
    <scope>NUCLEOTIDE SEQUENCE</scope>
    <source>
        <tissue evidence="3">Leaf extractions</tissue>
    </source>
</reference>
<feature type="transmembrane region" description="Helical" evidence="2">
    <location>
        <begin position="6"/>
        <end position="25"/>
    </location>
</feature>
<evidence type="ECO:0000313" key="3">
    <source>
        <dbReference type="EMBL" id="KCW73358.1"/>
    </source>
</evidence>
<keyword evidence="2" id="KW-1133">Transmembrane helix</keyword>
<evidence type="ECO:0000256" key="2">
    <source>
        <dbReference type="SAM" id="Phobius"/>
    </source>
</evidence>
<protein>
    <submittedName>
        <fullName evidence="3">Uncharacterized protein</fullName>
    </submittedName>
</protein>
<keyword evidence="2" id="KW-0812">Transmembrane</keyword>
<feature type="region of interest" description="Disordered" evidence="1">
    <location>
        <begin position="54"/>
        <end position="73"/>
    </location>
</feature>
<gene>
    <name evidence="3" type="ORF">EUGRSUZ_E01829</name>
</gene>
<dbReference type="Gramene" id="KCW73358">
    <property type="protein sequence ID" value="KCW73358"/>
    <property type="gene ID" value="EUGRSUZ_E01829"/>
</dbReference>
<name>A0A059C4I4_EUCGR</name>
<dbReference type="AlphaFoldDB" id="A0A059C4I4"/>
<organism evidence="3">
    <name type="scientific">Eucalyptus grandis</name>
    <name type="common">Flooded gum</name>
    <dbReference type="NCBI Taxonomy" id="71139"/>
    <lineage>
        <taxon>Eukaryota</taxon>
        <taxon>Viridiplantae</taxon>
        <taxon>Streptophyta</taxon>
        <taxon>Embryophyta</taxon>
        <taxon>Tracheophyta</taxon>
        <taxon>Spermatophyta</taxon>
        <taxon>Magnoliopsida</taxon>
        <taxon>eudicotyledons</taxon>
        <taxon>Gunneridae</taxon>
        <taxon>Pentapetalae</taxon>
        <taxon>rosids</taxon>
        <taxon>malvids</taxon>
        <taxon>Myrtales</taxon>
        <taxon>Myrtaceae</taxon>
        <taxon>Myrtoideae</taxon>
        <taxon>Eucalypteae</taxon>
        <taxon>Eucalyptus</taxon>
    </lineage>
</organism>
<keyword evidence="2" id="KW-0472">Membrane</keyword>
<dbReference type="InParanoid" id="A0A059C4I4"/>
<proteinExistence type="predicted"/>
<accession>A0A059C4I4</accession>
<evidence type="ECO:0000256" key="1">
    <source>
        <dbReference type="SAM" id="MobiDB-lite"/>
    </source>
</evidence>
<dbReference type="STRING" id="71139.A0A059C4I4"/>